<reference evidence="2" key="1">
    <citation type="journal article" date="2022" name="Mol. Ecol. Resour.">
        <title>The genomes of chicory, endive, great burdock and yacon provide insights into Asteraceae palaeo-polyploidization history and plant inulin production.</title>
        <authorList>
            <person name="Fan W."/>
            <person name="Wang S."/>
            <person name="Wang H."/>
            <person name="Wang A."/>
            <person name="Jiang F."/>
            <person name="Liu H."/>
            <person name="Zhao H."/>
            <person name="Xu D."/>
            <person name="Zhang Y."/>
        </authorList>
    </citation>
    <scope>NUCLEOTIDE SEQUENCE [LARGE SCALE GENOMIC DNA]</scope>
    <source>
        <strain evidence="2">cv. Punajuju</strain>
    </source>
</reference>
<keyword evidence="2" id="KW-1185">Reference proteome</keyword>
<protein>
    <submittedName>
        <fullName evidence="1">Uncharacterized protein</fullName>
    </submittedName>
</protein>
<name>A0ACB9DW18_CICIN</name>
<evidence type="ECO:0000313" key="1">
    <source>
        <dbReference type="EMBL" id="KAI3750924.1"/>
    </source>
</evidence>
<organism evidence="1 2">
    <name type="scientific">Cichorium intybus</name>
    <name type="common">Chicory</name>
    <dbReference type="NCBI Taxonomy" id="13427"/>
    <lineage>
        <taxon>Eukaryota</taxon>
        <taxon>Viridiplantae</taxon>
        <taxon>Streptophyta</taxon>
        <taxon>Embryophyta</taxon>
        <taxon>Tracheophyta</taxon>
        <taxon>Spermatophyta</taxon>
        <taxon>Magnoliopsida</taxon>
        <taxon>eudicotyledons</taxon>
        <taxon>Gunneridae</taxon>
        <taxon>Pentapetalae</taxon>
        <taxon>asterids</taxon>
        <taxon>campanulids</taxon>
        <taxon>Asterales</taxon>
        <taxon>Asteraceae</taxon>
        <taxon>Cichorioideae</taxon>
        <taxon>Cichorieae</taxon>
        <taxon>Cichoriinae</taxon>
        <taxon>Cichorium</taxon>
    </lineage>
</organism>
<reference evidence="1 2" key="2">
    <citation type="journal article" date="2022" name="Mol. Ecol. Resour.">
        <title>The genomes of chicory, endive, great burdock and yacon provide insights into Asteraceae paleo-polyploidization history and plant inulin production.</title>
        <authorList>
            <person name="Fan W."/>
            <person name="Wang S."/>
            <person name="Wang H."/>
            <person name="Wang A."/>
            <person name="Jiang F."/>
            <person name="Liu H."/>
            <person name="Zhao H."/>
            <person name="Xu D."/>
            <person name="Zhang Y."/>
        </authorList>
    </citation>
    <scope>NUCLEOTIDE SEQUENCE [LARGE SCALE GENOMIC DNA]</scope>
    <source>
        <strain evidence="2">cv. Punajuju</strain>
        <tissue evidence="1">Leaves</tissue>
    </source>
</reference>
<sequence>MYRKPVDSTSNEKRRHKWIVDKSVKFLHSKTWCYELVEEFGYFICWGCVRRKNGRGWYSTSSSFIYVQHNRRRKISRRPSDGQETKLAVSKHKLHSTSATTTVPTKVNPKFRRASEQLEP</sequence>
<accession>A0ACB9DW18</accession>
<comment type="caution">
    <text evidence="1">The sequence shown here is derived from an EMBL/GenBank/DDBJ whole genome shotgun (WGS) entry which is preliminary data.</text>
</comment>
<dbReference type="EMBL" id="CM042012">
    <property type="protein sequence ID" value="KAI3750924.1"/>
    <property type="molecule type" value="Genomic_DNA"/>
</dbReference>
<dbReference type="Proteomes" id="UP001055811">
    <property type="component" value="Linkage Group LG04"/>
</dbReference>
<gene>
    <name evidence="1" type="ORF">L2E82_21844</name>
</gene>
<evidence type="ECO:0000313" key="2">
    <source>
        <dbReference type="Proteomes" id="UP001055811"/>
    </source>
</evidence>
<proteinExistence type="predicted"/>